<evidence type="ECO:0008006" key="6">
    <source>
        <dbReference type="Google" id="ProtNLM"/>
    </source>
</evidence>
<dbReference type="GO" id="GO:0001919">
    <property type="term" value="P:regulation of receptor recycling"/>
    <property type="evidence" value="ECO:0007669"/>
    <property type="project" value="TreeGrafter"/>
</dbReference>
<protein>
    <recommendedName>
        <fullName evidence="6">Ragulator complex protein LAMTOR1</fullName>
    </recommendedName>
</protein>
<organism evidence="3">
    <name type="scientific">Sarcoptes scabiei</name>
    <name type="common">Itch mite</name>
    <name type="synonym">Acarus scabiei</name>
    <dbReference type="NCBI Taxonomy" id="52283"/>
    <lineage>
        <taxon>Eukaryota</taxon>
        <taxon>Metazoa</taxon>
        <taxon>Ecdysozoa</taxon>
        <taxon>Arthropoda</taxon>
        <taxon>Chelicerata</taxon>
        <taxon>Arachnida</taxon>
        <taxon>Acari</taxon>
        <taxon>Acariformes</taxon>
        <taxon>Sarcoptiformes</taxon>
        <taxon>Astigmata</taxon>
        <taxon>Psoroptidia</taxon>
        <taxon>Sarcoptoidea</taxon>
        <taxon>Sarcoptidae</taxon>
        <taxon>Sarcoptinae</taxon>
        <taxon>Sarcoptes</taxon>
    </lineage>
</organism>
<dbReference type="AlphaFoldDB" id="A0A834RBU0"/>
<keyword evidence="2" id="KW-0449">Lipoprotein</keyword>
<evidence type="ECO:0000313" key="5">
    <source>
        <dbReference type="Proteomes" id="UP000070412"/>
    </source>
</evidence>
<dbReference type="GO" id="GO:0071230">
    <property type="term" value="P:cellular response to amino acid stimulus"/>
    <property type="evidence" value="ECO:0007669"/>
    <property type="project" value="TreeGrafter"/>
</dbReference>
<dbReference type="Proteomes" id="UP000070412">
    <property type="component" value="Unassembled WGS sequence"/>
</dbReference>
<dbReference type="GO" id="GO:0043410">
    <property type="term" value="P:positive regulation of MAPK cascade"/>
    <property type="evidence" value="ECO:0007669"/>
    <property type="project" value="TreeGrafter"/>
</dbReference>
<dbReference type="OrthoDB" id="5562028at2759"/>
<reference evidence="3" key="2">
    <citation type="submission" date="2020-01" db="EMBL/GenBank/DDBJ databases">
        <authorList>
            <person name="Korhonen P.K.K."/>
            <person name="Guangxu M.G."/>
            <person name="Wang T.W."/>
            <person name="Stroehlein A.J.S."/>
            <person name="Young N.D."/>
            <person name="Ang C.-S.A."/>
            <person name="Fernando D.W.F."/>
            <person name="Lu H.L."/>
            <person name="Taylor S.T."/>
            <person name="Ehtesham M.E.M."/>
            <person name="Najaraj S.H.N."/>
            <person name="Harsha G.H.G."/>
            <person name="Madugundu A.M."/>
            <person name="Renuse S.R."/>
            <person name="Holt D.H."/>
            <person name="Pandey A.P."/>
            <person name="Papenfuss A.P."/>
            <person name="Gasser R.B.G."/>
            <person name="Fischer K.F."/>
        </authorList>
    </citation>
    <scope>NUCLEOTIDE SEQUENCE</scope>
    <source>
        <strain evidence="3">SSS_KF_BRIS2020</strain>
    </source>
</reference>
<reference evidence="5" key="1">
    <citation type="journal article" date="2020" name="PLoS Negl. Trop. Dis.">
        <title>High-quality nuclear genome for Sarcoptes scabiei-A critical resource for a neglected parasite.</title>
        <authorList>
            <person name="Korhonen P.K."/>
            <person name="Gasser R.B."/>
            <person name="Ma G."/>
            <person name="Wang T."/>
            <person name="Stroehlein A.J."/>
            <person name="Young N.D."/>
            <person name="Ang C.S."/>
            <person name="Fernando D.D."/>
            <person name="Lu H.C."/>
            <person name="Taylor S."/>
            <person name="Reynolds S.L."/>
            <person name="Mofiz E."/>
            <person name="Najaraj S.H."/>
            <person name="Gowda H."/>
            <person name="Madugundu A."/>
            <person name="Renuse S."/>
            <person name="Holt D."/>
            <person name="Pandey A."/>
            <person name="Papenfuss A.T."/>
            <person name="Fischer K."/>
        </authorList>
    </citation>
    <scope>NUCLEOTIDE SEQUENCE [LARGE SCALE GENOMIC DNA]</scope>
</reference>
<evidence type="ECO:0000313" key="3">
    <source>
        <dbReference type="EMBL" id="KAF7492591.1"/>
    </source>
</evidence>
<sequence>MGNFCCCFKKSFFSDDHSERQRILDNPIGINDGDCLESHYGSTSIRNNHSKTSSTLNQINGSCGRQQFDNQQSQLYQNVLDRLTSRVIDIASIEKSCEQADLTDREQAYRDKLKAIRRQIVLPSNSMPKLSGNEYPQKTKDPIPMEDYKFITEISIKLNNAIEEGFKIHCDEPFVVNFDS</sequence>
<proteinExistence type="predicted"/>
<dbReference type="OMA" id="IHCDEPF"/>
<dbReference type="EMBL" id="WVUK01000056">
    <property type="protein sequence ID" value="KAF7492591.1"/>
    <property type="molecule type" value="Genomic_DNA"/>
</dbReference>
<gene>
    <name evidence="3" type="ORF">SSS_1290</name>
</gene>
<dbReference type="PANTHER" id="PTHR13401">
    <property type="entry name" value="RAGULATOR COMPLEX PROTEIN LAMTOR1"/>
    <property type="match status" value="1"/>
</dbReference>
<dbReference type="EnsemblMetazoa" id="SSS_1290s_mrna">
    <property type="protein sequence ID" value="KAF7492591.1"/>
    <property type="gene ID" value="SSS_1290"/>
</dbReference>
<evidence type="ECO:0000313" key="4">
    <source>
        <dbReference type="EnsemblMetazoa" id="KAF7492591.1"/>
    </source>
</evidence>
<keyword evidence="1" id="KW-0519">Myristate</keyword>
<name>A0A834RBU0_SARSC</name>
<accession>A0A834RBU0</accession>
<dbReference type="GO" id="GO:0060090">
    <property type="term" value="F:molecular adaptor activity"/>
    <property type="evidence" value="ECO:0007669"/>
    <property type="project" value="TreeGrafter"/>
</dbReference>
<keyword evidence="5" id="KW-1185">Reference proteome</keyword>
<dbReference type="PANTHER" id="PTHR13401:SF2">
    <property type="entry name" value="RAGULATOR COMPLEX PROTEIN LAMTOR1"/>
    <property type="match status" value="1"/>
</dbReference>
<evidence type="ECO:0000256" key="1">
    <source>
        <dbReference type="ARBA" id="ARBA00022707"/>
    </source>
</evidence>
<dbReference type="GO" id="GO:0071986">
    <property type="term" value="C:Ragulator complex"/>
    <property type="evidence" value="ECO:0007669"/>
    <property type="project" value="TreeGrafter"/>
</dbReference>
<reference evidence="4" key="3">
    <citation type="submission" date="2022-06" db="UniProtKB">
        <authorList>
            <consortium name="EnsemblMetazoa"/>
        </authorList>
    </citation>
    <scope>IDENTIFICATION</scope>
</reference>
<evidence type="ECO:0000256" key="2">
    <source>
        <dbReference type="ARBA" id="ARBA00023288"/>
    </source>
</evidence>
<dbReference type="GO" id="GO:0005085">
    <property type="term" value="F:guanyl-nucleotide exchange factor activity"/>
    <property type="evidence" value="ECO:0007669"/>
    <property type="project" value="TreeGrafter"/>
</dbReference>